<evidence type="ECO:0000256" key="7">
    <source>
        <dbReference type="ARBA" id="ARBA00023303"/>
    </source>
</evidence>
<feature type="compositionally biased region" description="Polar residues" evidence="9">
    <location>
        <begin position="669"/>
        <end position="678"/>
    </location>
</feature>
<dbReference type="PRINTS" id="PR01333">
    <property type="entry name" value="2POREKCHANEL"/>
</dbReference>
<feature type="region of interest" description="Disordered" evidence="9">
    <location>
        <begin position="770"/>
        <end position="793"/>
    </location>
</feature>
<organism evidence="12 13">
    <name type="scientific">Drosophila rubida</name>
    <dbReference type="NCBI Taxonomy" id="30044"/>
    <lineage>
        <taxon>Eukaryota</taxon>
        <taxon>Metazoa</taxon>
        <taxon>Ecdysozoa</taxon>
        <taxon>Arthropoda</taxon>
        <taxon>Hexapoda</taxon>
        <taxon>Insecta</taxon>
        <taxon>Pterygota</taxon>
        <taxon>Neoptera</taxon>
        <taxon>Endopterygota</taxon>
        <taxon>Diptera</taxon>
        <taxon>Brachycera</taxon>
        <taxon>Muscomorpha</taxon>
        <taxon>Ephydroidea</taxon>
        <taxon>Drosophilidae</taxon>
        <taxon>Drosophila</taxon>
    </lineage>
</organism>
<evidence type="ECO:0000256" key="3">
    <source>
        <dbReference type="ARBA" id="ARBA00022692"/>
    </source>
</evidence>
<dbReference type="AlphaFoldDB" id="A0AAD4K7T5"/>
<evidence type="ECO:0000259" key="11">
    <source>
        <dbReference type="Pfam" id="PF07885"/>
    </source>
</evidence>
<sequence length="899" mass="95862">GTNVKSTALAANRNGAKRCMGQLLKLLLSSPGLVVLVAAYSVLGALIFPLLEAPQDLSKSAVIAKSREDCLRELWIITEKLNVLYERNWTMLVHEQLRRFEGSIVAATRPGGGAAATAAQLATGSASALGHFGYDTFTGDTHSWTFSEALLYSVTVITTIGHGSLTPRTAAGKLATIFYALFGVPLMLMCLSSLGALLAEALQCTYIRLCCQLQRGTGEGEKKATGAMTKRRHSAGNGATCKGCKYDVANSETSLNDCYEYGQKTTATAGMKRRLSLEQAEADACQLLHTALPGKLNHQQQHQKQQQQQQQQQFYQQHQQPDVMLMTTTTTGNTLLKYAPLPQQHQHNQQPQSLHYINAASQQQQQQLATATLPRQQQQPQNFVAVPSSMLRFSGPANLPLTAAAAAPPNCYAPATATIYFPFAPATSSPVHAATGGGNCHQPLVKYHTIHLQPAAKHQQRLLTAVDATAPSDNLVATTSALDSITLPPPPAYQTASTHAVRRAKFVTQPMAHEINTLLSVGGATAAAAAGSSDLSCRHDLLPHALSTAASAAAAAGTATGATATTATSSIMQLSAGIKTTATLPDNSFIAAGVCDVGFGVGVAPATAATAKTAAAAAATTTTTAATLSALLSSSGNVDIMEDEDEQERERSSNCPHGTPSRVPLIASSGCSPLSLPNEQPLADKSSSAAAGTGASNPARGLLNATAASFHRHTLQPLNRKTLLLTRRCQKHATELYDATANTETSDDEEYMQHGSEQFVLKKLKRRSRKSRGSVTGSQDCLEHDGREEDEDEYERRRQVPISLVLLILMCYVCVGTVVFALWENWSLVDGAYFCFVTLSTIGYGDFVPSRSFNGPQLQLYACCAYLLLGLVLVAMSFSILETQLMWKCKRIAVRLKLA</sequence>
<dbReference type="Proteomes" id="UP001200034">
    <property type="component" value="Unassembled WGS sequence"/>
</dbReference>
<proteinExistence type="inferred from homology"/>
<evidence type="ECO:0000256" key="5">
    <source>
        <dbReference type="ARBA" id="ARBA00023065"/>
    </source>
</evidence>
<feature type="transmembrane region" description="Helical" evidence="10">
    <location>
        <begin position="858"/>
        <end position="881"/>
    </location>
</feature>
<comment type="caution">
    <text evidence="12">The sequence shown here is derived from an EMBL/GenBank/DDBJ whole genome shotgun (WGS) entry which is preliminary data.</text>
</comment>
<feature type="non-terminal residue" evidence="12">
    <location>
        <position position="1"/>
    </location>
</feature>
<dbReference type="PANTHER" id="PTHR11003:SF352">
    <property type="entry name" value="BCDNA.GH04802-RELATED"/>
    <property type="match status" value="1"/>
</dbReference>
<dbReference type="GO" id="GO:0030322">
    <property type="term" value="P:stabilization of membrane potential"/>
    <property type="evidence" value="ECO:0007669"/>
    <property type="project" value="TreeGrafter"/>
</dbReference>
<dbReference type="GO" id="GO:0022841">
    <property type="term" value="F:potassium ion leak channel activity"/>
    <property type="evidence" value="ECO:0007669"/>
    <property type="project" value="TreeGrafter"/>
</dbReference>
<keyword evidence="3 8" id="KW-0812">Transmembrane</keyword>
<dbReference type="Gene3D" id="1.10.287.70">
    <property type="match status" value="2"/>
</dbReference>
<dbReference type="EMBL" id="JAJJHW010000681">
    <property type="protein sequence ID" value="KAH8384687.1"/>
    <property type="molecule type" value="Genomic_DNA"/>
</dbReference>
<feature type="transmembrane region" description="Helical" evidence="10">
    <location>
        <begin position="26"/>
        <end position="51"/>
    </location>
</feature>
<feature type="compositionally biased region" description="Low complexity" evidence="9">
    <location>
        <begin position="686"/>
        <end position="695"/>
    </location>
</feature>
<keyword evidence="5 8" id="KW-0406">Ion transport</keyword>
<dbReference type="GO" id="GO:0015271">
    <property type="term" value="F:outward rectifier potassium channel activity"/>
    <property type="evidence" value="ECO:0007669"/>
    <property type="project" value="TreeGrafter"/>
</dbReference>
<evidence type="ECO:0000256" key="10">
    <source>
        <dbReference type="SAM" id="Phobius"/>
    </source>
</evidence>
<name>A0AAD4K7T5_9MUSC</name>
<dbReference type="InterPro" id="IPR003280">
    <property type="entry name" value="2pore_dom_K_chnl"/>
</dbReference>
<evidence type="ECO:0000256" key="2">
    <source>
        <dbReference type="ARBA" id="ARBA00022448"/>
    </source>
</evidence>
<evidence type="ECO:0000256" key="8">
    <source>
        <dbReference type="RuleBase" id="RU003857"/>
    </source>
</evidence>
<keyword evidence="4 10" id="KW-1133">Transmembrane helix</keyword>
<evidence type="ECO:0000313" key="13">
    <source>
        <dbReference type="Proteomes" id="UP001200034"/>
    </source>
</evidence>
<feature type="transmembrane region" description="Helical" evidence="10">
    <location>
        <begin position="177"/>
        <end position="199"/>
    </location>
</feature>
<evidence type="ECO:0000256" key="6">
    <source>
        <dbReference type="ARBA" id="ARBA00023136"/>
    </source>
</evidence>
<accession>A0AAD4K7T5</accession>
<gene>
    <name evidence="12" type="ORF">KR093_005249</name>
</gene>
<evidence type="ECO:0000256" key="1">
    <source>
        <dbReference type="ARBA" id="ARBA00004141"/>
    </source>
</evidence>
<evidence type="ECO:0000256" key="4">
    <source>
        <dbReference type="ARBA" id="ARBA00022989"/>
    </source>
</evidence>
<reference evidence="12" key="1">
    <citation type="journal article" date="2021" name="Mol. Ecol. Resour.">
        <title>Phylogenomic analyses of the genus Drosophila reveals genomic signals of climate adaptation.</title>
        <authorList>
            <person name="Li F."/>
            <person name="Rane R.V."/>
            <person name="Luria V."/>
            <person name="Xiong Z."/>
            <person name="Chen J."/>
            <person name="Li Z."/>
            <person name="Catullo R.A."/>
            <person name="Griffin P.C."/>
            <person name="Schiffer M."/>
            <person name="Pearce S."/>
            <person name="Lee S.F."/>
            <person name="McElroy K."/>
            <person name="Stocker A."/>
            <person name="Shirriffs J."/>
            <person name="Cockerell F."/>
            <person name="Coppin C."/>
            <person name="Sgro C.M."/>
            <person name="Karger A."/>
            <person name="Cain J.W."/>
            <person name="Weber J.A."/>
            <person name="Santpere G."/>
            <person name="Kirschner M.W."/>
            <person name="Hoffmann A.A."/>
            <person name="Oakeshott J.G."/>
            <person name="Zhang G."/>
        </authorList>
    </citation>
    <scope>NUCLEOTIDE SEQUENCE</scope>
    <source>
        <strain evidence="12">BGI-SZ-2011g</strain>
    </source>
</reference>
<keyword evidence="6 10" id="KW-0472">Membrane</keyword>
<comment type="subcellular location">
    <subcellularLocation>
        <location evidence="1">Membrane</location>
        <topology evidence="1">Multi-pass membrane protein</topology>
    </subcellularLocation>
</comment>
<feature type="region of interest" description="Disordered" evidence="9">
    <location>
        <begin position="296"/>
        <end position="317"/>
    </location>
</feature>
<dbReference type="Pfam" id="PF07885">
    <property type="entry name" value="Ion_trans_2"/>
    <property type="match status" value="2"/>
</dbReference>
<keyword evidence="7 8" id="KW-0407">Ion channel</keyword>
<feature type="domain" description="Potassium channel" evidence="11">
    <location>
        <begin position="808"/>
        <end position="883"/>
    </location>
</feature>
<dbReference type="PANTHER" id="PTHR11003">
    <property type="entry name" value="POTASSIUM CHANNEL, SUBFAMILY K"/>
    <property type="match status" value="1"/>
</dbReference>
<feature type="compositionally biased region" description="Low complexity" evidence="9">
    <location>
        <begin position="298"/>
        <end position="317"/>
    </location>
</feature>
<feature type="non-terminal residue" evidence="12">
    <location>
        <position position="899"/>
    </location>
</feature>
<dbReference type="GO" id="GO:0005886">
    <property type="term" value="C:plasma membrane"/>
    <property type="evidence" value="ECO:0007669"/>
    <property type="project" value="TreeGrafter"/>
</dbReference>
<feature type="domain" description="Potassium channel" evidence="11">
    <location>
        <begin position="131"/>
        <end position="198"/>
    </location>
</feature>
<evidence type="ECO:0000256" key="9">
    <source>
        <dbReference type="SAM" id="MobiDB-lite"/>
    </source>
</evidence>
<comment type="similarity">
    <text evidence="8">Belongs to the two pore domain potassium channel (TC 1.A.1.8) family.</text>
</comment>
<feature type="transmembrane region" description="Helical" evidence="10">
    <location>
        <begin position="804"/>
        <end position="823"/>
    </location>
</feature>
<evidence type="ECO:0000313" key="12">
    <source>
        <dbReference type="EMBL" id="KAH8384687.1"/>
    </source>
</evidence>
<protein>
    <recommendedName>
        <fullName evidence="11">Potassium channel domain-containing protein</fullName>
    </recommendedName>
</protein>
<feature type="region of interest" description="Disordered" evidence="9">
    <location>
        <begin position="637"/>
        <end position="695"/>
    </location>
</feature>
<keyword evidence="2 8" id="KW-0813">Transport</keyword>
<keyword evidence="13" id="KW-1185">Reference proteome</keyword>
<dbReference type="InterPro" id="IPR013099">
    <property type="entry name" value="K_chnl_dom"/>
</dbReference>
<dbReference type="SUPFAM" id="SSF81324">
    <property type="entry name" value="Voltage-gated potassium channels"/>
    <property type="match status" value="2"/>
</dbReference>